<evidence type="ECO:0000313" key="4">
    <source>
        <dbReference type="Proteomes" id="UP000177746"/>
    </source>
</evidence>
<dbReference type="Pfam" id="PF12389">
    <property type="entry name" value="Peptidase_M73"/>
    <property type="match status" value="1"/>
</dbReference>
<gene>
    <name evidence="3" type="ORF">A2665_01210</name>
</gene>
<name>A0A1G2SYW7_9BACT</name>
<feature type="domain" description="DUF642" evidence="2">
    <location>
        <begin position="69"/>
        <end position="234"/>
    </location>
</feature>
<dbReference type="SUPFAM" id="SSF49785">
    <property type="entry name" value="Galactose-binding domain-like"/>
    <property type="match status" value="1"/>
</dbReference>
<proteinExistence type="predicted"/>
<dbReference type="InterPro" id="IPR022121">
    <property type="entry name" value="Peptidase_M73_camelysin"/>
</dbReference>
<feature type="region of interest" description="Disordered" evidence="1">
    <location>
        <begin position="110"/>
        <end position="131"/>
    </location>
</feature>
<protein>
    <recommendedName>
        <fullName evidence="2">DUF642 domain-containing protein</fullName>
    </recommendedName>
</protein>
<evidence type="ECO:0000259" key="2">
    <source>
        <dbReference type="Pfam" id="PF04862"/>
    </source>
</evidence>
<dbReference type="InterPro" id="IPR008979">
    <property type="entry name" value="Galactose-bd-like_sf"/>
</dbReference>
<dbReference type="Gene3D" id="2.60.120.260">
    <property type="entry name" value="Galactose-binding domain-like"/>
    <property type="match status" value="1"/>
</dbReference>
<evidence type="ECO:0000256" key="1">
    <source>
        <dbReference type="SAM" id="MobiDB-lite"/>
    </source>
</evidence>
<comment type="caution">
    <text evidence="3">The sequence shown here is derived from an EMBL/GenBank/DDBJ whole genome shotgun (WGS) entry which is preliminary data.</text>
</comment>
<dbReference type="AlphaFoldDB" id="A0A1G2SYW7"/>
<dbReference type="InterPro" id="IPR006946">
    <property type="entry name" value="DGR2-like_dom"/>
</dbReference>
<dbReference type="NCBIfam" id="TIGR04088">
    <property type="entry name" value="cognate_SipW"/>
    <property type="match status" value="1"/>
</dbReference>
<reference evidence="3 4" key="1">
    <citation type="journal article" date="2016" name="Nat. Commun.">
        <title>Thousands of microbial genomes shed light on interconnected biogeochemical processes in an aquifer system.</title>
        <authorList>
            <person name="Anantharaman K."/>
            <person name="Brown C.T."/>
            <person name="Hug L.A."/>
            <person name="Sharon I."/>
            <person name="Castelle C.J."/>
            <person name="Probst A.J."/>
            <person name="Thomas B.C."/>
            <person name="Singh A."/>
            <person name="Wilkins M.J."/>
            <person name="Karaoz U."/>
            <person name="Brodie E.L."/>
            <person name="Williams K.H."/>
            <person name="Hubbard S.S."/>
            <person name="Banfield J.F."/>
        </authorList>
    </citation>
    <scope>NUCLEOTIDE SEQUENCE [LARGE SCALE GENOMIC DNA]</scope>
</reference>
<dbReference type="Proteomes" id="UP000177746">
    <property type="component" value="Unassembled WGS sequence"/>
</dbReference>
<organism evidence="3 4">
    <name type="scientific">Candidatus Zambryskibacteria bacterium RIFCSPHIGHO2_01_FULL_46_30</name>
    <dbReference type="NCBI Taxonomy" id="1802739"/>
    <lineage>
        <taxon>Bacteria</taxon>
        <taxon>Candidatus Zambryskiibacteriota</taxon>
    </lineage>
</organism>
<dbReference type="InterPro" id="IPR023833">
    <property type="entry name" value="Signal_pept_SipW-depend-type"/>
</dbReference>
<dbReference type="EMBL" id="MHVI01000034">
    <property type="protein sequence ID" value="OHA90184.1"/>
    <property type="molecule type" value="Genomic_DNA"/>
</dbReference>
<sequence>MKRILLSAGMIAVVGALAIGGTIAFYNDTETSTGNIFTAGSIDLKVDHTKASYNGEPCVSSCTETGGDLIVNGGFEIPEPVANGSQWEVYPSGIAGWSVVSGAGIEIQEGGVAGAPHGGDQLAELDSHGSGSQSTIEQVITTVPGGKYRLTFWHSPRPNNGPSDDNEIELNVLITSSSGVIINDTVGESMTGGSNTSWTQYAYDFVAVDGQTSIRFSDSGSQADTLGGYLDDVSMFALNCTETGFPYGGQCHLWNERDLGQDDIFWNFPDIKPGNYGTNVISLHVDSNDAFVCLLPDNLVDSDNVPTDPELEFPDPNTSQVDGELSDYLEFFGWLDDGDGLYQVGETVVLPAGTPMNQIETELVAMNLTPSQPISVGLMWCAGTQTGPQVTGDPDPITCDGNGMGNIAQTDSVVSDFVAYAIQQRNNEGFSCGDVDLDNLEE</sequence>
<dbReference type="Pfam" id="PF04862">
    <property type="entry name" value="DUF642"/>
    <property type="match status" value="1"/>
</dbReference>
<evidence type="ECO:0000313" key="3">
    <source>
        <dbReference type="EMBL" id="OHA90184.1"/>
    </source>
</evidence>
<accession>A0A1G2SYW7</accession>